<name>A0AAW1KSR9_SAPOF</name>
<evidence type="ECO:0000259" key="1">
    <source>
        <dbReference type="Pfam" id="PF25071"/>
    </source>
</evidence>
<dbReference type="PANTHER" id="PTHR35305:SF2">
    <property type="entry name" value="FAD-BINDING PROTEIN"/>
    <property type="match status" value="1"/>
</dbReference>
<sequence>MMEKLRIILTRMEQEVRSASNPNQEMKQILSEFLASVVKLEQLAEVGKRYLITFQQGLEFLRRPSIHETSELVQSILKENETRRVKSYVEAGCINAYDSKLSVHQTNISLSRLHDHLIEGKSIISELETLMNKAGNWLQATPVDPLDPTGLVLSENSEHESTFESKEIPLHNDVSLNAGECASFMAVIYSMVKQDYVMQERVVSSLGLTSSSEELDSYCLMWSLRPSVNDDIINVVKSSFL</sequence>
<accession>A0AAW1KSR9</accession>
<dbReference type="Proteomes" id="UP001443914">
    <property type="component" value="Unassembled WGS sequence"/>
</dbReference>
<dbReference type="EMBL" id="JBDFQZ010000005">
    <property type="protein sequence ID" value="KAK9723845.1"/>
    <property type="molecule type" value="Genomic_DNA"/>
</dbReference>
<dbReference type="InterPro" id="IPR056697">
    <property type="entry name" value="DUF7795"/>
</dbReference>
<evidence type="ECO:0000313" key="2">
    <source>
        <dbReference type="EMBL" id="KAK9723845.1"/>
    </source>
</evidence>
<reference evidence="2" key="1">
    <citation type="submission" date="2024-03" db="EMBL/GenBank/DDBJ databases">
        <title>WGS assembly of Saponaria officinalis var. Norfolk2.</title>
        <authorList>
            <person name="Jenkins J."/>
            <person name="Shu S."/>
            <person name="Grimwood J."/>
            <person name="Barry K."/>
            <person name="Goodstein D."/>
            <person name="Schmutz J."/>
            <person name="Leebens-Mack J."/>
            <person name="Osbourn A."/>
        </authorList>
    </citation>
    <scope>NUCLEOTIDE SEQUENCE [LARGE SCALE GENOMIC DNA]</scope>
    <source>
        <strain evidence="2">JIC</strain>
    </source>
</reference>
<dbReference type="AlphaFoldDB" id="A0AAW1KSR9"/>
<keyword evidence="3" id="KW-1185">Reference proteome</keyword>
<evidence type="ECO:0000313" key="3">
    <source>
        <dbReference type="Proteomes" id="UP001443914"/>
    </source>
</evidence>
<gene>
    <name evidence="2" type="ORF">RND81_05G029500</name>
</gene>
<dbReference type="Pfam" id="PF25071">
    <property type="entry name" value="DUF7795"/>
    <property type="match status" value="1"/>
</dbReference>
<organism evidence="2 3">
    <name type="scientific">Saponaria officinalis</name>
    <name type="common">Common soapwort</name>
    <name type="synonym">Lychnis saponaria</name>
    <dbReference type="NCBI Taxonomy" id="3572"/>
    <lineage>
        <taxon>Eukaryota</taxon>
        <taxon>Viridiplantae</taxon>
        <taxon>Streptophyta</taxon>
        <taxon>Embryophyta</taxon>
        <taxon>Tracheophyta</taxon>
        <taxon>Spermatophyta</taxon>
        <taxon>Magnoliopsida</taxon>
        <taxon>eudicotyledons</taxon>
        <taxon>Gunneridae</taxon>
        <taxon>Pentapetalae</taxon>
        <taxon>Caryophyllales</taxon>
        <taxon>Caryophyllaceae</taxon>
        <taxon>Caryophylleae</taxon>
        <taxon>Saponaria</taxon>
    </lineage>
</organism>
<proteinExistence type="predicted"/>
<comment type="caution">
    <text evidence="2">The sequence shown here is derived from an EMBL/GenBank/DDBJ whole genome shotgun (WGS) entry which is preliminary data.</text>
</comment>
<protein>
    <recommendedName>
        <fullName evidence="1">DUF7795 domain-containing protein</fullName>
    </recommendedName>
</protein>
<feature type="domain" description="DUF7795" evidence="1">
    <location>
        <begin position="22"/>
        <end position="140"/>
    </location>
</feature>
<dbReference type="PANTHER" id="PTHR35305">
    <property type="entry name" value="FAD-BINDING PROTEIN"/>
    <property type="match status" value="1"/>
</dbReference>